<keyword evidence="3" id="KW-0378">Hydrolase</keyword>
<feature type="chain" id="PRO_5028858671" evidence="2">
    <location>
        <begin position="21"/>
        <end position="605"/>
    </location>
</feature>
<dbReference type="OrthoDB" id="5523924at2"/>
<reference evidence="3 4" key="1">
    <citation type="submission" date="2020-01" db="EMBL/GenBank/DDBJ databases">
        <title>Genome sequence of Desulfovibrio aerotolerans DSM 16695(T).</title>
        <authorList>
            <person name="Karnachuk O."/>
            <person name="Avakyan M."/>
            <person name="Mardanov A."/>
            <person name="Kadnikov V."/>
            <person name="Ravin N."/>
        </authorList>
    </citation>
    <scope>NUCLEOTIDE SEQUENCE [LARGE SCALE GENOMIC DNA]</scope>
    <source>
        <strain evidence="3 4">DSM 16695</strain>
    </source>
</reference>
<dbReference type="PANTHER" id="PTHR41775:SF1">
    <property type="entry name" value="PEPTIDASE M6-LIKE DOMAIN-CONTAINING PROTEIN"/>
    <property type="match status" value="1"/>
</dbReference>
<evidence type="ECO:0000256" key="1">
    <source>
        <dbReference type="SAM" id="MobiDB-lite"/>
    </source>
</evidence>
<feature type="compositionally biased region" description="Low complexity" evidence="1">
    <location>
        <begin position="152"/>
        <end position="167"/>
    </location>
</feature>
<dbReference type="PANTHER" id="PTHR41775">
    <property type="entry name" value="SECRETED PROTEIN-RELATED"/>
    <property type="match status" value="1"/>
</dbReference>
<name>A0A7C9N796_9BACT</name>
<feature type="signal peptide" evidence="2">
    <location>
        <begin position="1"/>
        <end position="20"/>
    </location>
</feature>
<dbReference type="EMBL" id="WVUD01000050">
    <property type="protein sequence ID" value="MYL84995.1"/>
    <property type="molecule type" value="Genomic_DNA"/>
</dbReference>
<dbReference type="NCBIfam" id="TIGR03296">
    <property type="entry name" value="M6dom_TIGR03296"/>
    <property type="match status" value="1"/>
</dbReference>
<accession>A0A7C9N796</accession>
<keyword evidence="4" id="KW-1185">Reference proteome</keyword>
<dbReference type="RefSeq" id="WP_160963548.1">
    <property type="nucleotide sequence ID" value="NZ_WVUD01000050.1"/>
</dbReference>
<evidence type="ECO:0000256" key="2">
    <source>
        <dbReference type="SAM" id="SignalP"/>
    </source>
</evidence>
<feature type="region of interest" description="Disordered" evidence="1">
    <location>
        <begin position="152"/>
        <end position="174"/>
    </location>
</feature>
<keyword evidence="2" id="KW-0732">Signal</keyword>
<dbReference type="InterPro" id="IPR008757">
    <property type="entry name" value="Peptidase_M6-like_domain"/>
</dbReference>
<dbReference type="AlphaFoldDB" id="A0A7C9N796"/>
<keyword evidence="3" id="KW-0645">Protease</keyword>
<evidence type="ECO:0000313" key="4">
    <source>
        <dbReference type="Proteomes" id="UP000482487"/>
    </source>
</evidence>
<dbReference type="GO" id="GO:0008237">
    <property type="term" value="F:metallopeptidase activity"/>
    <property type="evidence" value="ECO:0007669"/>
    <property type="project" value="UniProtKB-KW"/>
</dbReference>
<sequence>MRNSVVFLLLCLLFPFSAQARPATTTPVEVVQPDGTKLTLHIMGDEFANWSETGDGYAVVQNPQSKAWEYALPRGGTATPDTTAQTGGATSAVAPQGLVPSGLLPGRDAPPAVSRHLRPQPDPDLRRRFQAGLEQIRQDNLESRAMAATVGGEAAQAQGQPGQPADASNPWTTNPVSGTKKMLIVLVNFADRQLATTPAHWYAKVFDTTAGVKSAANFYKDNSHGKLAIEPIPQTQTSGNQGVVTVTIAANHPNSGNNFDYAREVAWVNLALAQAAAHVDFAALDTNADGTITPSKAVIYFIPAGYEAAVSQKQPRIWAHANSDDEQGPHVEISTADGSKLLTAWAMNGERNDAGRPLPIGTLCHEMGHQMCGMPDLYDTNNYNNGLGIFSLMAYGVDGAESGEDDGSTPVAFDAWSRAYCVWDTTRLLPANSQTVTFGPALGDTTFKLVPRSSTTEYFLAENRHLTGWDRGLWKWDNSYQGGLLILHVDNTIGTPGQGTYGQNDINKYVADSHQGVVAARAGDCDMLAPQAGSTKCAGDGSVLYYSGHNAVFSPGSSPSTSNLYSGATSALGLTAISTPGSLMTARAISPDGASIPYMLLLNSQ</sequence>
<keyword evidence="3" id="KW-0482">Metalloprotease</keyword>
<evidence type="ECO:0000313" key="3">
    <source>
        <dbReference type="EMBL" id="MYL84995.1"/>
    </source>
</evidence>
<dbReference type="Proteomes" id="UP000482487">
    <property type="component" value="Unassembled WGS sequence"/>
</dbReference>
<dbReference type="GO" id="GO:0006508">
    <property type="term" value="P:proteolysis"/>
    <property type="evidence" value="ECO:0007669"/>
    <property type="project" value="UniProtKB-KW"/>
</dbReference>
<organism evidence="3 4">
    <name type="scientific">Solidesulfovibrio aerotolerans</name>
    <dbReference type="NCBI Taxonomy" id="295255"/>
    <lineage>
        <taxon>Bacteria</taxon>
        <taxon>Pseudomonadati</taxon>
        <taxon>Thermodesulfobacteriota</taxon>
        <taxon>Desulfovibrionia</taxon>
        <taxon>Desulfovibrionales</taxon>
        <taxon>Desulfovibrionaceae</taxon>
        <taxon>Solidesulfovibrio</taxon>
    </lineage>
</organism>
<protein>
    <submittedName>
        <fullName evidence="3">M6 family metalloprotease domain-containing protein</fullName>
    </submittedName>
</protein>
<proteinExistence type="predicted"/>
<gene>
    <name evidence="3" type="ORF">GTA51_17940</name>
</gene>
<comment type="caution">
    <text evidence="3">The sequence shown here is derived from an EMBL/GenBank/DDBJ whole genome shotgun (WGS) entry which is preliminary data.</text>
</comment>